<evidence type="ECO:0000256" key="12">
    <source>
        <dbReference type="SAM" id="MobiDB-lite"/>
    </source>
</evidence>
<comment type="cofactor">
    <cofactor evidence="2">
        <name>Zn(2+)</name>
        <dbReference type="ChEBI" id="CHEBI:29105"/>
    </cofactor>
</comment>
<dbReference type="GO" id="GO:0004177">
    <property type="term" value="F:aminopeptidase activity"/>
    <property type="evidence" value="ECO:0007669"/>
    <property type="project" value="UniProtKB-KW"/>
</dbReference>
<protein>
    <recommendedName>
        <fullName evidence="4">aspartyl aminopeptidase</fullName>
        <ecNumber evidence="4">3.4.11.21</ecNumber>
    </recommendedName>
</protein>
<dbReference type="Gene3D" id="2.30.250.10">
    <property type="entry name" value="Aminopeptidase i, Domain 2"/>
    <property type="match status" value="1"/>
</dbReference>
<accession>A0A1X2IS76</accession>
<dbReference type="GO" id="GO:0006508">
    <property type="term" value="P:proteolysis"/>
    <property type="evidence" value="ECO:0007669"/>
    <property type="project" value="UniProtKB-KW"/>
</dbReference>
<comment type="caution">
    <text evidence="13">The sequence shown here is derived from an EMBL/GenBank/DDBJ whole genome shotgun (WGS) entry which is preliminary data.</text>
</comment>
<dbReference type="Pfam" id="PF02127">
    <property type="entry name" value="Peptidase_M18"/>
    <property type="match status" value="2"/>
</dbReference>
<evidence type="ECO:0000256" key="4">
    <source>
        <dbReference type="ARBA" id="ARBA00011965"/>
    </source>
</evidence>
<keyword evidence="7 11" id="KW-0479">Metal-binding</keyword>
<dbReference type="Gene3D" id="3.40.630.10">
    <property type="entry name" value="Zn peptidases"/>
    <property type="match status" value="1"/>
</dbReference>
<evidence type="ECO:0000256" key="1">
    <source>
        <dbReference type="ARBA" id="ARBA00001335"/>
    </source>
</evidence>
<dbReference type="EMBL" id="MCGE01000005">
    <property type="protein sequence ID" value="ORZ21386.1"/>
    <property type="molecule type" value="Genomic_DNA"/>
</dbReference>
<dbReference type="PANTHER" id="PTHR28570:SF3">
    <property type="entry name" value="ASPARTYL AMINOPEPTIDASE"/>
    <property type="match status" value="1"/>
</dbReference>
<evidence type="ECO:0000256" key="8">
    <source>
        <dbReference type="ARBA" id="ARBA00022801"/>
    </source>
</evidence>
<name>A0A1X2IS76_9FUNG</name>
<dbReference type="PRINTS" id="PR00932">
    <property type="entry name" value="AMINO1PTASE"/>
</dbReference>
<organism evidence="13 14">
    <name type="scientific">Absidia repens</name>
    <dbReference type="NCBI Taxonomy" id="90262"/>
    <lineage>
        <taxon>Eukaryota</taxon>
        <taxon>Fungi</taxon>
        <taxon>Fungi incertae sedis</taxon>
        <taxon>Mucoromycota</taxon>
        <taxon>Mucoromycotina</taxon>
        <taxon>Mucoromycetes</taxon>
        <taxon>Mucorales</taxon>
        <taxon>Cunninghamellaceae</taxon>
        <taxon>Absidia</taxon>
    </lineage>
</organism>
<evidence type="ECO:0000256" key="6">
    <source>
        <dbReference type="ARBA" id="ARBA00022670"/>
    </source>
</evidence>
<dbReference type="InterPro" id="IPR023358">
    <property type="entry name" value="Peptidase_M18_dom2"/>
</dbReference>
<keyword evidence="9 11" id="KW-0862">Zinc</keyword>
<dbReference type="EC" id="3.4.11.21" evidence="4"/>
<dbReference type="SUPFAM" id="SSF101821">
    <property type="entry name" value="Aminopeptidase/glucanase lid domain"/>
    <property type="match status" value="1"/>
</dbReference>
<comment type="catalytic activity">
    <reaction evidence="1">
        <text>Release of an N-terminal aspartate or glutamate from a peptide, with a preference for aspartate.</text>
        <dbReference type="EC" id="3.4.11.21"/>
    </reaction>
</comment>
<dbReference type="InterPro" id="IPR001948">
    <property type="entry name" value="Peptidase_M18"/>
</dbReference>
<comment type="similarity">
    <text evidence="3 11">Belongs to the peptidase M18 family.</text>
</comment>
<keyword evidence="5 11" id="KW-0031">Aminopeptidase</keyword>
<evidence type="ECO:0000256" key="2">
    <source>
        <dbReference type="ARBA" id="ARBA00001947"/>
    </source>
</evidence>
<proteinExistence type="inferred from homology"/>
<dbReference type="FunFam" id="2.30.250.10:FF:000001">
    <property type="entry name" value="Aspartyl aminopeptidase 1"/>
    <property type="match status" value="1"/>
</dbReference>
<dbReference type="OrthoDB" id="9880441at2759"/>
<evidence type="ECO:0000313" key="14">
    <source>
        <dbReference type="Proteomes" id="UP000193560"/>
    </source>
</evidence>
<dbReference type="AlphaFoldDB" id="A0A1X2IS76"/>
<evidence type="ECO:0000256" key="9">
    <source>
        <dbReference type="ARBA" id="ARBA00022833"/>
    </source>
</evidence>
<dbReference type="GO" id="GO:0005737">
    <property type="term" value="C:cytoplasm"/>
    <property type="evidence" value="ECO:0007669"/>
    <property type="project" value="UniProtKB-ARBA"/>
</dbReference>
<feature type="compositionally biased region" description="Polar residues" evidence="12">
    <location>
        <begin position="1"/>
        <end position="18"/>
    </location>
</feature>
<dbReference type="Proteomes" id="UP000193560">
    <property type="component" value="Unassembled WGS sequence"/>
</dbReference>
<evidence type="ECO:0000256" key="3">
    <source>
        <dbReference type="ARBA" id="ARBA00008290"/>
    </source>
</evidence>
<evidence type="ECO:0000313" key="13">
    <source>
        <dbReference type="EMBL" id="ORZ21386.1"/>
    </source>
</evidence>
<keyword evidence="6 11" id="KW-0645">Protease</keyword>
<keyword evidence="8 11" id="KW-0378">Hydrolase</keyword>
<dbReference type="PANTHER" id="PTHR28570">
    <property type="entry name" value="ASPARTYL AMINOPEPTIDASE"/>
    <property type="match status" value="1"/>
</dbReference>
<dbReference type="GO" id="GO:0008237">
    <property type="term" value="F:metallopeptidase activity"/>
    <property type="evidence" value="ECO:0007669"/>
    <property type="project" value="UniProtKB-KW"/>
</dbReference>
<dbReference type="STRING" id="90262.A0A1X2IS76"/>
<evidence type="ECO:0000256" key="11">
    <source>
        <dbReference type="RuleBase" id="RU004386"/>
    </source>
</evidence>
<evidence type="ECO:0000256" key="7">
    <source>
        <dbReference type="ARBA" id="ARBA00022723"/>
    </source>
</evidence>
<gene>
    <name evidence="13" type="ORF">BCR42DRAFT_369214</name>
</gene>
<reference evidence="13 14" key="1">
    <citation type="submission" date="2016-07" db="EMBL/GenBank/DDBJ databases">
        <title>Pervasive Adenine N6-methylation of Active Genes in Fungi.</title>
        <authorList>
            <consortium name="DOE Joint Genome Institute"/>
            <person name="Mondo S.J."/>
            <person name="Dannebaum R.O."/>
            <person name="Kuo R.C."/>
            <person name="Labutti K."/>
            <person name="Haridas S."/>
            <person name="Kuo A."/>
            <person name="Salamov A."/>
            <person name="Ahrendt S.R."/>
            <person name="Lipzen A."/>
            <person name="Sullivan W."/>
            <person name="Andreopoulos W.B."/>
            <person name="Clum A."/>
            <person name="Lindquist E."/>
            <person name="Daum C."/>
            <person name="Ramamoorthy G.K."/>
            <person name="Gryganskyi A."/>
            <person name="Culley D."/>
            <person name="Magnuson J.K."/>
            <person name="James T.Y."/>
            <person name="O'Malley M.A."/>
            <person name="Stajich J.E."/>
            <person name="Spatafora J.W."/>
            <person name="Visel A."/>
            <person name="Grigoriev I.V."/>
        </authorList>
    </citation>
    <scope>NUCLEOTIDE SEQUENCE [LARGE SCALE GENOMIC DNA]</scope>
    <source>
        <strain evidence="13 14">NRRL 1336</strain>
    </source>
</reference>
<dbReference type="SUPFAM" id="SSF53187">
    <property type="entry name" value="Zn-dependent exopeptidases"/>
    <property type="match status" value="1"/>
</dbReference>
<evidence type="ECO:0000256" key="10">
    <source>
        <dbReference type="ARBA" id="ARBA00023049"/>
    </source>
</evidence>
<feature type="region of interest" description="Disordered" evidence="12">
    <location>
        <begin position="1"/>
        <end position="22"/>
    </location>
</feature>
<dbReference type="GO" id="GO:0008270">
    <property type="term" value="F:zinc ion binding"/>
    <property type="evidence" value="ECO:0007669"/>
    <property type="project" value="InterPro"/>
</dbReference>
<keyword evidence="14" id="KW-1185">Reference proteome</keyword>
<keyword evidence="10 11" id="KW-0482">Metalloprotease</keyword>
<dbReference type="CDD" id="cd05658">
    <property type="entry name" value="M18_DAP"/>
    <property type="match status" value="1"/>
</dbReference>
<sequence length="529" mass="58642">MSISSFSTLANPSHTSSPVSPPKEASSFVDFINASPSPFHAVHEATRQLEQAGFQKLSERSEWQLERKGKYYFTRNGSSVVAFVVGGQYKPGNGFTIVGAHTDSPCLKVKPVSKKESAGFLEVGVQLYGGGIWHTWFDRNLGLAGRVMVHQNDGTFRHTLVRINRPVLNVPTLAIHLDHSPGTKFEFNQETHLLPILATTAKASLNAMNTKGAPSGQEQKHHPALINLLANELKVEAHQIHDFELCLYDIQPATIGGVYDEFVFGSRLDNLGMSYCSLMSLINTCDNVDNESNIRLISLFDNEEVGSTTAQGANSNLLPSVLERLVGTTFVDKVPSRSWFQKKNKTDYSHSYPQHRHSVDSSFSPSSCWPFPRPRQPRQQNLKGLFEQALRKSMLISADMAHAVHPNYTEKYEENHCPAMHGGTVIKINANQRYATTAETGLILREIARRRDIPVQEFVVRNDSPCGSTIGPMLSAKLGLRTIDVGNPQLSMHSIRETAGVDDVKNGIDLLQAFFELFPTIDAQVFVDE</sequence>
<evidence type="ECO:0000256" key="5">
    <source>
        <dbReference type="ARBA" id="ARBA00022438"/>
    </source>
</evidence>